<keyword evidence="15" id="KW-0325">Glycoprotein</keyword>
<dbReference type="EC" id="2.7.10.1" evidence="2"/>
<keyword evidence="7" id="KW-0547">Nucleotide-binding</keyword>
<feature type="region of interest" description="Disordered" evidence="16">
    <location>
        <begin position="1"/>
        <end position="42"/>
    </location>
</feature>
<sequence>MRCIVCNSEGESNEIMSNPVTTSGSGKGGDSTGKQSSVPGGLGGYSRGILSLNKEETVYVFVGEKGRPSNSSGGSSTKGGLPDGGRIKTGHNCNCYTTVQGTGGGSTSIRIASDTNYSRVIVAGGGAIGDCYLVNPGRFGGGQNGGNCYYREEIRQAAPGASVKAMTDTEIQEFLVQGPQVSTVKDVIQVAVVDVVGTEMEAVDIEISNFVLVVEMDQVGRSPRRVCNDFSQGIHQMHLIMN</sequence>
<evidence type="ECO:0000256" key="15">
    <source>
        <dbReference type="ARBA" id="ARBA00023180"/>
    </source>
</evidence>
<keyword evidence="10" id="KW-1133">Transmembrane helix</keyword>
<organism evidence="18 19">
    <name type="scientific">Tritrichomonas musculus</name>
    <dbReference type="NCBI Taxonomy" id="1915356"/>
    <lineage>
        <taxon>Eukaryota</taxon>
        <taxon>Metamonada</taxon>
        <taxon>Parabasalia</taxon>
        <taxon>Tritrichomonadida</taxon>
        <taxon>Tritrichomonadidae</taxon>
        <taxon>Tritrichomonas</taxon>
    </lineage>
</organism>
<evidence type="ECO:0000256" key="7">
    <source>
        <dbReference type="ARBA" id="ARBA00022741"/>
    </source>
</evidence>
<evidence type="ECO:0000313" key="19">
    <source>
        <dbReference type="Proteomes" id="UP001470230"/>
    </source>
</evidence>
<accession>A0ABR2JF49</accession>
<evidence type="ECO:0000256" key="1">
    <source>
        <dbReference type="ARBA" id="ARBA00004251"/>
    </source>
</evidence>
<dbReference type="Proteomes" id="UP001470230">
    <property type="component" value="Unassembled WGS sequence"/>
</dbReference>
<evidence type="ECO:0000256" key="5">
    <source>
        <dbReference type="ARBA" id="ARBA00022692"/>
    </source>
</evidence>
<comment type="caution">
    <text evidence="18">The sequence shown here is derived from an EMBL/GenBank/DDBJ whole genome shotgun (WGS) entry which is preliminary data.</text>
</comment>
<feature type="region of interest" description="Disordered" evidence="16">
    <location>
        <begin position="64"/>
        <end position="85"/>
    </location>
</feature>
<evidence type="ECO:0000256" key="8">
    <source>
        <dbReference type="ARBA" id="ARBA00022777"/>
    </source>
</evidence>
<evidence type="ECO:0000256" key="13">
    <source>
        <dbReference type="ARBA" id="ARBA00023157"/>
    </source>
</evidence>
<proteinExistence type="predicted"/>
<keyword evidence="5" id="KW-0812">Transmembrane</keyword>
<dbReference type="EMBL" id="JAPFFF010000012">
    <property type="protein sequence ID" value="KAK8876041.1"/>
    <property type="molecule type" value="Genomic_DNA"/>
</dbReference>
<evidence type="ECO:0000256" key="10">
    <source>
        <dbReference type="ARBA" id="ARBA00022989"/>
    </source>
</evidence>
<evidence type="ECO:0000256" key="3">
    <source>
        <dbReference type="ARBA" id="ARBA00022475"/>
    </source>
</evidence>
<evidence type="ECO:0000256" key="16">
    <source>
        <dbReference type="SAM" id="MobiDB-lite"/>
    </source>
</evidence>
<keyword evidence="9" id="KW-0067">ATP-binding</keyword>
<name>A0ABR2JF49_9EUKA</name>
<evidence type="ECO:0000256" key="14">
    <source>
        <dbReference type="ARBA" id="ARBA00023170"/>
    </source>
</evidence>
<keyword evidence="4" id="KW-0808">Transferase</keyword>
<keyword evidence="8" id="KW-0418">Kinase</keyword>
<evidence type="ECO:0000256" key="4">
    <source>
        <dbReference type="ARBA" id="ARBA00022679"/>
    </source>
</evidence>
<keyword evidence="12" id="KW-0829">Tyrosine-protein kinase</keyword>
<feature type="compositionally biased region" description="Low complexity" evidence="16">
    <location>
        <begin position="68"/>
        <end position="80"/>
    </location>
</feature>
<evidence type="ECO:0000256" key="11">
    <source>
        <dbReference type="ARBA" id="ARBA00023136"/>
    </source>
</evidence>
<gene>
    <name evidence="18" type="ORF">M9Y10_006225</name>
</gene>
<reference evidence="18 19" key="1">
    <citation type="submission" date="2024-04" db="EMBL/GenBank/DDBJ databases">
        <title>Tritrichomonas musculus Genome.</title>
        <authorList>
            <person name="Alves-Ferreira E."/>
            <person name="Grigg M."/>
            <person name="Lorenzi H."/>
            <person name="Galac M."/>
        </authorList>
    </citation>
    <scope>NUCLEOTIDE SEQUENCE [LARGE SCALE GENOMIC DNA]</scope>
    <source>
        <strain evidence="18 19">EAF2021</strain>
    </source>
</reference>
<evidence type="ECO:0000256" key="9">
    <source>
        <dbReference type="ARBA" id="ARBA00022840"/>
    </source>
</evidence>
<evidence type="ECO:0000256" key="2">
    <source>
        <dbReference type="ARBA" id="ARBA00011902"/>
    </source>
</evidence>
<feature type="domain" description="ALK/LTK-like glycine-rich" evidence="17">
    <location>
        <begin position="27"/>
        <end position="158"/>
    </location>
</feature>
<protein>
    <recommendedName>
        <fullName evidence="2">receptor protein-tyrosine kinase</fullName>
        <ecNumber evidence="2">2.7.10.1</ecNumber>
    </recommendedName>
</protein>
<keyword evidence="13" id="KW-1015">Disulfide bond</keyword>
<evidence type="ECO:0000256" key="6">
    <source>
        <dbReference type="ARBA" id="ARBA00022729"/>
    </source>
</evidence>
<keyword evidence="6" id="KW-0732">Signal</keyword>
<dbReference type="Pfam" id="PF12810">
    <property type="entry name" value="ALK_LTK_GRD"/>
    <property type="match status" value="1"/>
</dbReference>
<keyword evidence="19" id="KW-1185">Reference proteome</keyword>
<evidence type="ECO:0000259" key="17">
    <source>
        <dbReference type="Pfam" id="PF12810"/>
    </source>
</evidence>
<dbReference type="InterPro" id="IPR055163">
    <property type="entry name" value="ALK/LTK-like_GRD"/>
</dbReference>
<keyword evidence="11" id="KW-0472">Membrane</keyword>
<evidence type="ECO:0000313" key="18">
    <source>
        <dbReference type="EMBL" id="KAK8876041.1"/>
    </source>
</evidence>
<keyword evidence="14" id="KW-0675">Receptor</keyword>
<comment type="subcellular location">
    <subcellularLocation>
        <location evidence="1">Cell membrane</location>
        <topology evidence="1">Single-pass type I membrane protein</topology>
    </subcellularLocation>
</comment>
<keyword evidence="3" id="KW-1003">Cell membrane</keyword>
<evidence type="ECO:0000256" key="12">
    <source>
        <dbReference type="ARBA" id="ARBA00023137"/>
    </source>
</evidence>